<proteinExistence type="inferred from homology"/>
<dbReference type="Gene3D" id="3.10.590.10">
    <property type="entry name" value="ph1033 like domains"/>
    <property type="match status" value="1"/>
</dbReference>
<gene>
    <name evidence="3" type="ORF">OLEA9_A047346</name>
</gene>
<comment type="caution">
    <text evidence="3">The sequence shown here is derived from an EMBL/GenBank/DDBJ whole genome shotgun (WGS) entry which is preliminary data.</text>
</comment>
<sequence length="721" mass="79152">MLYFLNKVSLFDYSSAVVPDAFISSVHCFLQGWQSWIKIQGADLNAQFTRPLEQFEAMYNEGAPEFIVDRGLYYPTATNYGYIGTGFESPANWNDHNGIFVLNGQDVQYTGLPNDCLPYVYYAPNYGYAQAPYNPYNPYIPGSMIGVDGPLVGGQQYHTVPSYEIPVSSTAYVPVAFQSNLDIIDNAASVSQVDGQARKHNLSSKSPSFTRVSLGNGSSLTNSFRMVADGTRGNAGCSNKPMPHGSGKSGGFSGPALPQIHQGRGSQPVKNVSTGCTQPKLALLPDNGLSGFESSDCALGSVDEVKPMLLNKKFLDDVKVSPETVEHNHGPKTNKSKNQLVVKSYTTRAGDPDAQGNITIHTNQYRKGDFALDYVYAKFFVIKSYNEDDVHKSIKYNVWSSTPNGNKKLNNAYKDAQIIAAADSRGCPVFLFFSVNASGRFCGVAEMIGPVDFHKDMDFWQQDKWSGCFPVKWHMVKDVPNPNFRHIILENNENKPVTNSRDTQEISYKKGLEMLKIFKNYSSNRSLLDDFMFYESRQRILQEEKSRLLIKSYGNPYLLPTLNPPHKFSIHDLPSGVHDEVQDVNNSHIVKGNEVSSDGDWDSSEKNALAPIEHVSLDTDDSNSTTANENCKVLADGEANTGDELMIGSLSTTSKGSPDSECPLPATTAVNTESVNVLTVGSMPVKVNSFAESIGFLTIGTIPLDPRALPGDLRKIGPQKG</sequence>
<dbReference type="Gramene" id="OE9A047346T7">
    <property type="protein sequence ID" value="OE9A047346C7"/>
    <property type="gene ID" value="OE9A047346"/>
</dbReference>
<feature type="domain" description="YTH" evidence="2">
    <location>
        <begin position="377"/>
        <end position="518"/>
    </location>
</feature>
<dbReference type="AlphaFoldDB" id="A0A8S0Q6A8"/>
<dbReference type="OrthoDB" id="306690at2759"/>
<evidence type="ECO:0000313" key="3">
    <source>
        <dbReference type="EMBL" id="CAA2963689.1"/>
    </source>
</evidence>
<dbReference type="GO" id="GO:0003729">
    <property type="term" value="F:mRNA binding"/>
    <property type="evidence" value="ECO:0007669"/>
    <property type="project" value="UniProtKB-UniRule"/>
</dbReference>
<dbReference type="EMBL" id="CACTIH010001812">
    <property type="protein sequence ID" value="CAA2963689.1"/>
    <property type="molecule type" value="Genomic_DNA"/>
</dbReference>
<dbReference type="PANTHER" id="PTHR12357:SF92">
    <property type="entry name" value="YTH DOMAIN-CONTAINING FAMILY PROTEIN"/>
    <property type="match status" value="1"/>
</dbReference>
<accession>A0A8S0Q6A8</accession>
<comment type="similarity">
    <text evidence="1">Belongs to the YTHDF family.</text>
</comment>
<dbReference type="Proteomes" id="UP000594638">
    <property type="component" value="Unassembled WGS sequence"/>
</dbReference>
<evidence type="ECO:0000313" key="4">
    <source>
        <dbReference type="Proteomes" id="UP000594638"/>
    </source>
</evidence>
<organism evidence="3 4">
    <name type="scientific">Olea europaea subsp. europaea</name>
    <dbReference type="NCBI Taxonomy" id="158383"/>
    <lineage>
        <taxon>Eukaryota</taxon>
        <taxon>Viridiplantae</taxon>
        <taxon>Streptophyta</taxon>
        <taxon>Embryophyta</taxon>
        <taxon>Tracheophyta</taxon>
        <taxon>Spermatophyta</taxon>
        <taxon>Magnoliopsida</taxon>
        <taxon>eudicotyledons</taxon>
        <taxon>Gunneridae</taxon>
        <taxon>Pentapetalae</taxon>
        <taxon>asterids</taxon>
        <taxon>lamiids</taxon>
        <taxon>Lamiales</taxon>
        <taxon>Oleaceae</taxon>
        <taxon>Oleeae</taxon>
        <taxon>Olea</taxon>
    </lineage>
</organism>
<name>A0A8S0Q6A8_OLEEU</name>
<dbReference type="GO" id="GO:1990247">
    <property type="term" value="F:N6-methyladenosine-containing RNA reader activity"/>
    <property type="evidence" value="ECO:0007669"/>
    <property type="project" value="UniProtKB-UniRule"/>
</dbReference>
<dbReference type="PROSITE" id="PS50882">
    <property type="entry name" value="YTH"/>
    <property type="match status" value="1"/>
</dbReference>
<keyword evidence="4" id="KW-1185">Reference proteome</keyword>
<evidence type="ECO:0000259" key="2">
    <source>
        <dbReference type="PROSITE" id="PS50882"/>
    </source>
</evidence>
<dbReference type="PANTHER" id="PTHR12357">
    <property type="entry name" value="YTH YT521-B HOMOLOGY DOMAIN-CONTAINING"/>
    <property type="match status" value="1"/>
</dbReference>
<dbReference type="Pfam" id="PF04146">
    <property type="entry name" value="YTH"/>
    <property type="match status" value="1"/>
</dbReference>
<comment type="function">
    <text evidence="1">Specifically recognizes and binds N6-methyladenosine (m6A)-containing RNAs, and regulates mRNA stability. M6A is a modification present at internal sites of mRNAs and some non-coding RNAs and plays a role in mRNA stability and processing.</text>
</comment>
<dbReference type="CDD" id="cd21134">
    <property type="entry name" value="YTH"/>
    <property type="match status" value="1"/>
</dbReference>
<dbReference type="InterPro" id="IPR007275">
    <property type="entry name" value="YTH_domain"/>
</dbReference>
<dbReference type="GO" id="GO:0005737">
    <property type="term" value="C:cytoplasm"/>
    <property type="evidence" value="ECO:0007669"/>
    <property type="project" value="TreeGrafter"/>
</dbReference>
<dbReference type="InterPro" id="IPR045168">
    <property type="entry name" value="YTH_prot"/>
</dbReference>
<evidence type="ECO:0000256" key="1">
    <source>
        <dbReference type="RuleBase" id="RU369095"/>
    </source>
</evidence>
<protein>
    <recommendedName>
        <fullName evidence="1">YTH domain-containing family protein</fullName>
    </recommendedName>
</protein>
<keyword evidence="1" id="KW-0694">RNA-binding</keyword>
<dbReference type="GO" id="GO:0061157">
    <property type="term" value="P:mRNA destabilization"/>
    <property type="evidence" value="ECO:0007669"/>
    <property type="project" value="TreeGrafter"/>
</dbReference>
<reference evidence="3 4" key="1">
    <citation type="submission" date="2019-12" db="EMBL/GenBank/DDBJ databases">
        <authorList>
            <person name="Alioto T."/>
            <person name="Alioto T."/>
            <person name="Gomez Garrido J."/>
        </authorList>
    </citation>
    <scope>NUCLEOTIDE SEQUENCE [LARGE SCALE GENOMIC DNA]</scope>
</reference>